<comment type="caution">
    <text evidence="2">The sequence shown here is derived from an EMBL/GenBank/DDBJ whole genome shotgun (WGS) entry which is preliminary data.</text>
</comment>
<feature type="region of interest" description="Disordered" evidence="1">
    <location>
        <begin position="27"/>
        <end position="60"/>
    </location>
</feature>
<sequence length="60" mass="6573">NRERPLRSTAPWLQSWRVSEGCTSTTASAACPLRRPRTPRPPSACGNSARGSSRRDPLPL</sequence>
<dbReference type="EMBL" id="JAMKFB020000025">
    <property type="protein sequence ID" value="KAL0154602.1"/>
    <property type="molecule type" value="Genomic_DNA"/>
</dbReference>
<accession>A0ABD0N0F5</accession>
<name>A0ABD0N0F5_CIRMR</name>
<keyword evidence="3" id="KW-1185">Reference proteome</keyword>
<feature type="non-terminal residue" evidence="2">
    <location>
        <position position="1"/>
    </location>
</feature>
<evidence type="ECO:0000313" key="2">
    <source>
        <dbReference type="EMBL" id="KAL0154602.1"/>
    </source>
</evidence>
<reference evidence="2 3" key="1">
    <citation type="submission" date="2024-05" db="EMBL/GenBank/DDBJ databases">
        <title>Genome sequencing and assembly of Indian major carp, Cirrhinus mrigala (Hamilton, 1822).</title>
        <authorList>
            <person name="Mohindra V."/>
            <person name="Chowdhury L.M."/>
            <person name="Lal K."/>
            <person name="Jena J.K."/>
        </authorList>
    </citation>
    <scope>NUCLEOTIDE SEQUENCE [LARGE SCALE GENOMIC DNA]</scope>
    <source>
        <strain evidence="2">CM1030</strain>
        <tissue evidence="2">Blood</tissue>
    </source>
</reference>
<dbReference type="Proteomes" id="UP001529510">
    <property type="component" value="Unassembled WGS sequence"/>
</dbReference>
<gene>
    <name evidence="2" type="ORF">M9458_048865</name>
</gene>
<feature type="non-terminal residue" evidence="2">
    <location>
        <position position="60"/>
    </location>
</feature>
<protein>
    <submittedName>
        <fullName evidence="2">Uncharacterized protein</fullName>
    </submittedName>
</protein>
<organism evidence="2 3">
    <name type="scientific">Cirrhinus mrigala</name>
    <name type="common">Mrigala</name>
    <dbReference type="NCBI Taxonomy" id="683832"/>
    <lineage>
        <taxon>Eukaryota</taxon>
        <taxon>Metazoa</taxon>
        <taxon>Chordata</taxon>
        <taxon>Craniata</taxon>
        <taxon>Vertebrata</taxon>
        <taxon>Euteleostomi</taxon>
        <taxon>Actinopterygii</taxon>
        <taxon>Neopterygii</taxon>
        <taxon>Teleostei</taxon>
        <taxon>Ostariophysi</taxon>
        <taxon>Cypriniformes</taxon>
        <taxon>Cyprinidae</taxon>
        <taxon>Labeoninae</taxon>
        <taxon>Labeonini</taxon>
        <taxon>Cirrhinus</taxon>
    </lineage>
</organism>
<dbReference type="AlphaFoldDB" id="A0ABD0N0F5"/>
<evidence type="ECO:0000256" key="1">
    <source>
        <dbReference type="SAM" id="MobiDB-lite"/>
    </source>
</evidence>
<proteinExistence type="predicted"/>
<evidence type="ECO:0000313" key="3">
    <source>
        <dbReference type="Proteomes" id="UP001529510"/>
    </source>
</evidence>